<dbReference type="EMBL" id="FOHX01000027">
    <property type="protein sequence ID" value="SEU46446.1"/>
    <property type="molecule type" value="Genomic_DNA"/>
</dbReference>
<evidence type="ECO:0000313" key="2">
    <source>
        <dbReference type="Proteomes" id="UP000199361"/>
    </source>
</evidence>
<organism evidence="1 2">
    <name type="scientific">Nonomuraea wenchangensis</name>
    <dbReference type="NCBI Taxonomy" id="568860"/>
    <lineage>
        <taxon>Bacteria</taxon>
        <taxon>Bacillati</taxon>
        <taxon>Actinomycetota</taxon>
        <taxon>Actinomycetes</taxon>
        <taxon>Streptosporangiales</taxon>
        <taxon>Streptosporangiaceae</taxon>
        <taxon>Nonomuraea</taxon>
    </lineage>
</organism>
<dbReference type="AlphaFoldDB" id="A0A1I0LTJ6"/>
<dbReference type="Proteomes" id="UP000199361">
    <property type="component" value="Unassembled WGS sequence"/>
</dbReference>
<gene>
    <name evidence="1" type="ORF">SAMN05421811_12737</name>
</gene>
<evidence type="ECO:0000313" key="1">
    <source>
        <dbReference type="EMBL" id="SEU46446.1"/>
    </source>
</evidence>
<name>A0A1I0LTJ6_9ACTN</name>
<reference evidence="1 2" key="1">
    <citation type="submission" date="2016-10" db="EMBL/GenBank/DDBJ databases">
        <authorList>
            <person name="de Groot N.N."/>
        </authorList>
    </citation>
    <scope>NUCLEOTIDE SEQUENCE [LARGE SCALE GENOMIC DNA]</scope>
    <source>
        <strain evidence="1 2">CGMCC 4.5598</strain>
    </source>
</reference>
<dbReference type="STRING" id="568860.SAMN05421811_12737"/>
<accession>A0A1I0LTJ6</accession>
<dbReference type="OrthoDB" id="3237509at2"/>
<proteinExistence type="predicted"/>
<keyword evidence="2" id="KW-1185">Reference proteome</keyword>
<dbReference type="RefSeq" id="WP_143082629.1">
    <property type="nucleotide sequence ID" value="NZ_FOHX01000027.1"/>
</dbReference>
<protein>
    <submittedName>
        <fullName evidence="1">Uncharacterized protein</fullName>
    </submittedName>
</protein>
<sequence>MTDDMPLQHVIRPKLPWRDEQLTECRKPPNEHAITRDQFIAKVRKLGKKRAAMTTCMTCFDTAERWPDWNTNPVAVLARDVRGVTYWGGVDHEAPLRDELRAIALLIEAHQEEFAQTLAALKNTVPFGKRKPRAVRRG</sequence>